<dbReference type="InterPro" id="IPR001098">
    <property type="entry name" value="DNA-dir_DNA_pol_A_palm_dom"/>
</dbReference>
<evidence type="ECO:0000256" key="2">
    <source>
        <dbReference type="SAM" id="MobiDB-lite"/>
    </source>
</evidence>
<feature type="region of interest" description="Disordered" evidence="2">
    <location>
        <begin position="1"/>
        <end position="23"/>
    </location>
</feature>
<dbReference type="PANTHER" id="PTHR10133:SF27">
    <property type="entry name" value="DNA POLYMERASE NU"/>
    <property type="match status" value="1"/>
</dbReference>
<dbReference type="InterPro" id="IPR003034">
    <property type="entry name" value="SAP_dom"/>
</dbReference>
<dbReference type="Pfam" id="PF01612">
    <property type="entry name" value="DNA_pol_A_exo1"/>
    <property type="match status" value="1"/>
</dbReference>
<evidence type="ECO:0000313" key="4">
    <source>
        <dbReference type="EMBL" id="GMI49044.1"/>
    </source>
</evidence>
<dbReference type="GO" id="GO:0006261">
    <property type="term" value="P:DNA-templated DNA replication"/>
    <property type="evidence" value="ECO:0007669"/>
    <property type="project" value="InterPro"/>
</dbReference>
<dbReference type="SUPFAM" id="SSF53098">
    <property type="entry name" value="Ribonuclease H-like"/>
    <property type="match status" value="1"/>
</dbReference>
<dbReference type="OrthoDB" id="275278at2759"/>
<dbReference type="InterPro" id="IPR036397">
    <property type="entry name" value="RNaseH_sf"/>
</dbReference>
<dbReference type="PRINTS" id="PR00868">
    <property type="entry name" value="DNAPOLI"/>
</dbReference>
<dbReference type="InterPro" id="IPR036361">
    <property type="entry name" value="SAP_dom_sf"/>
</dbReference>
<dbReference type="SMART" id="SM00513">
    <property type="entry name" value="SAP"/>
    <property type="match status" value="2"/>
</dbReference>
<dbReference type="Proteomes" id="UP001165065">
    <property type="component" value="Unassembled WGS sequence"/>
</dbReference>
<dbReference type="InterPro" id="IPR043502">
    <property type="entry name" value="DNA/RNA_pol_sf"/>
</dbReference>
<feature type="domain" description="SAP" evidence="3">
    <location>
        <begin position="438"/>
        <end position="472"/>
    </location>
</feature>
<name>A0A9W7LFZ7_9STRA</name>
<dbReference type="PROSITE" id="PS50800">
    <property type="entry name" value="SAP"/>
    <property type="match status" value="2"/>
</dbReference>
<gene>
    <name evidence="4" type="ORF">TrCOL_g5113</name>
</gene>
<dbReference type="GO" id="GO:0003677">
    <property type="term" value="F:DNA binding"/>
    <property type="evidence" value="ECO:0007669"/>
    <property type="project" value="InterPro"/>
</dbReference>
<dbReference type="GO" id="GO:0003887">
    <property type="term" value="F:DNA-directed DNA polymerase activity"/>
    <property type="evidence" value="ECO:0007669"/>
    <property type="project" value="InterPro"/>
</dbReference>
<dbReference type="AlphaFoldDB" id="A0A9W7LFZ7"/>
<organism evidence="4 5">
    <name type="scientific">Triparma columacea</name>
    <dbReference type="NCBI Taxonomy" id="722753"/>
    <lineage>
        <taxon>Eukaryota</taxon>
        <taxon>Sar</taxon>
        <taxon>Stramenopiles</taxon>
        <taxon>Ochrophyta</taxon>
        <taxon>Bolidophyceae</taxon>
        <taxon>Parmales</taxon>
        <taxon>Triparmaceae</taxon>
        <taxon>Triparma</taxon>
    </lineage>
</organism>
<dbReference type="GO" id="GO:0006302">
    <property type="term" value="P:double-strand break repair"/>
    <property type="evidence" value="ECO:0007669"/>
    <property type="project" value="TreeGrafter"/>
</dbReference>
<dbReference type="SMART" id="SM00482">
    <property type="entry name" value="POLAc"/>
    <property type="match status" value="1"/>
</dbReference>
<dbReference type="InterPro" id="IPR002562">
    <property type="entry name" value="3'-5'_exonuclease_dom"/>
</dbReference>
<dbReference type="EMBL" id="BRYA01000455">
    <property type="protein sequence ID" value="GMI49044.1"/>
    <property type="molecule type" value="Genomic_DNA"/>
</dbReference>
<dbReference type="Gene3D" id="3.30.420.10">
    <property type="entry name" value="Ribonuclease H-like superfamily/Ribonuclease H"/>
    <property type="match status" value="1"/>
</dbReference>
<dbReference type="SUPFAM" id="SSF56672">
    <property type="entry name" value="DNA/RNA polymerases"/>
    <property type="match status" value="1"/>
</dbReference>
<keyword evidence="5" id="KW-1185">Reference proteome</keyword>
<feature type="domain" description="SAP" evidence="3">
    <location>
        <begin position="484"/>
        <end position="518"/>
    </location>
</feature>
<dbReference type="Pfam" id="PF00476">
    <property type="entry name" value="DNA_pol_A"/>
    <property type="match status" value="2"/>
</dbReference>
<protein>
    <recommendedName>
        <fullName evidence="3">SAP domain-containing protein</fullName>
    </recommendedName>
</protein>
<sequence length="970" mass="108254">MLEPSPSTEQTSNSFQSHHKIPPNTYNPSDPLAWCKDFGRINLSKNNTIEQVSIPRDHPDYIEVDDLQVKGVVIVTTEEQANIVLKSLEASLNSGVIHACDTEVMDIDLKIAGPVGNGLVTCLTMYSGPTFDYGIGDPGSALFVDNLDASAGLLNLFKDFFEDERHHKAWHNYGFDRHVMFNMGIDCKGFRADTMHMARLEDSSRMKFGGGGGGYGLEALTDDILGRRKRPMKEIFGKGRLKKDGTEGAVIEIPPIEDMQRMREHRQKWISYAAYDAEGTWLLREELERKLRNKHWMQDKSLFEFYERYLVPFGECLTDMERRGVRVDASSYLAGIEVQARKDQKMHSAIFREWAATLIGPDGLAINPSSSQQLQTFLFGGSTNAKTKEPIERCRTFKVLREEVPAEAIEAYRERDEYEKVMAQEAGQSEEETTEDEFDLMTAVQMKSLCKDLGLKQSGKKSELQDRLRGHFLSSGEESSADGFDLMTVDDLKDALVARGLPTKGNKAALIARLREDSAYALELLSEASVASSSSPDGYKTVSEALTAAVENGQPDSNLASILDSIKGKSTQSKWVDVTISSIYMTPNKFTAAGAPSVTADVLRKLAGEDLDSDRDRKYGLAYDYFGGGEAGHAACKALYSLTQIGSTETMISNFVVPLQVLADDQSRVHCSLNMNTETGRLSARKPNLQNQPALEKDVYKIRQAFQASPGNKLIVADYGQLELRLLASMTDCTSMIDAFSQGGDFHSRTAMGMFSYIKDSVSRGDVLFEWDYSKGEPPKPMLKDEYGSERRKAKTLNFSIAYGKTAHGLSQDWGVSVGEAEQMLQAWYGDRPEVLRWQKKTKAQARREGITRTLMGRYRELPEAMSRDRKLVGHGERASINTPIQGGAADVAMMAMIKINRSEVLRRLGWILLLQVHDEVMLEGPEETAEEAFEEVIRLMQNPWDVGLPETKVPLLVDGSYADNWYEAK</sequence>
<dbReference type="GO" id="GO:0008408">
    <property type="term" value="F:3'-5' exonuclease activity"/>
    <property type="evidence" value="ECO:0007669"/>
    <property type="project" value="InterPro"/>
</dbReference>
<dbReference type="Gene3D" id="1.10.150.20">
    <property type="entry name" value="5' to 3' exonuclease, C-terminal subdomain"/>
    <property type="match status" value="1"/>
</dbReference>
<comment type="caution">
    <text evidence="4">The sequence shown here is derived from an EMBL/GenBank/DDBJ whole genome shotgun (WGS) entry which is preliminary data.</text>
</comment>
<keyword evidence="1" id="KW-0235">DNA replication</keyword>
<dbReference type="Gene3D" id="3.30.70.370">
    <property type="match status" value="1"/>
</dbReference>
<evidence type="ECO:0000313" key="5">
    <source>
        <dbReference type="Proteomes" id="UP001165065"/>
    </source>
</evidence>
<dbReference type="Pfam" id="PF02037">
    <property type="entry name" value="SAP"/>
    <property type="match status" value="2"/>
</dbReference>
<dbReference type="PANTHER" id="PTHR10133">
    <property type="entry name" value="DNA POLYMERASE I"/>
    <property type="match status" value="1"/>
</dbReference>
<evidence type="ECO:0000256" key="1">
    <source>
        <dbReference type="ARBA" id="ARBA00022705"/>
    </source>
</evidence>
<proteinExistence type="predicted"/>
<dbReference type="GO" id="GO:0005737">
    <property type="term" value="C:cytoplasm"/>
    <property type="evidence" value="ECO:0007669"/>
    <property type="project" value="UniProtKB-ARBA"/>
</dbReference>
<dbReference type="SUPFAM" id="SSF68906">
    <property type="entry name" value="SAP domain"/>
    <property type="match status" value="2"/>
</dbReference>
<feature type="compositionally biased region" description="Polar residues" evidence="2">
    <location>
        <begin position="1"/>
        <end position="16"/>
    </location>
</feature>
<dbReference type="Gene3D" id="1.10.720.30">
    <property type="entry name" value="SAP domain"/>
    <property type="match status" value="2"/>
</dbReference>
<accession>A0A9W7LFZ7</accession>
<dbReference type="CDD" id="cd08640">
    <property type="entry name" value="DNA_pol_A_plastid_like"/>
    <property type="match status" value="1"/>
</dbReference>
<reference evidence="5" key="1">
    <citation type="journal article" date="2023" name="Commun. Biol.">
        <title>Genome analysis of Parmales, the sister group of diatoms, reveals the evolutionary specialization of diatoms from phago-mixotrophs to photoautotrophs.</title>
        <authorList>
            <person name="Ban H."/>
            <person name="Sato S."/>
            <person name="Yoshikawa S."/>
            <person name="Yamada K."/>
            <person name="Nakamura Y."/>
            <person name="Ichinomiya M."/>
            <person name="Sato N."/>
            <person name="Blanc-Mathieu R."/>
            <person name="Endo H."/>
            <person name="Kuwata A."/>
            <person name="Ogata H."/>
        </authorList>
    </citation>
    <scope>NUCLEOTIDE SEQUENCE [LARGE SCALE GENOMIC DNA]</scope>
</reference>
<evidence type="ECO:0000259" key="3">
    <source>
        <dbReference type="PROSITE" id="PS50800"/>
    </source>
</evidence>
<dbReference type="InterPro" id="IPR012337">
    <property type="entry name" value="RNaseH-like_sf"/>
</dbReference>
<dbReference type="InterPro" id="IPR002298">
    <property type="entry name" value="DNA_polymerase_A"/>
</dbReference>